<organism evidence="4">
    <name type="scientific">uncultured Rubrobacteraceae bacterium</name>
    <dbReference type="NCBI Taxonomy" id="349277"/>
    <lineage>
        <taxon>Bacteria</taxon>
        <taxon>Bacillati</taxon>
        <taxon>Actinomycetota</taxon>
        <taxon>Rubrobacteria</taxon>
        <taxon>Rubrobacterales</taxon>
        <taxon>Rubrobacteraceae</taxon>
        <taxon>environmental samples</taxon>
    </lineage>
</organism>
<dbReference type="Pfam" id="PF11992">
    <property type="entry name" value="TgpA_N"/>
    <property type="match status" value="1"/>
</dbReference>
<dbReference type="Gene3D" id="3.10.620.30">
    <property type="match status" value="1"/>
</dbReference>
<name>A0A6J4RBA4_9ACTN</name>
<dbReference type="InterPro" id="IPR002931">
    <property type="entry name" value="Transglutaminase-like"/>
</dbReference>
<keyword evidence="2" id="KW-0812">Transmembrane</keyword>
<evidence type="ECO:0000256" key="1">
    <source>
        <dbReference type="SAM" id="MobiDB-lite"/>
    </source>
</evidence>
<evidence type="ECO:0000259" key="3">
    <source>
        <dbReference type="SMART" id="SM00460"/>
    </source>
</evidence>
<dbReference type="GO" id="GO:0006508">
    <property type="term" value="P:proteolysis"/>
    <property type="evidence" value="ECO:0007669"/>
    <property type="project" value="UniProtKB-KW"/>
</dbReference>
<dbReference type="PANTHER" id="PTHR42736:SF1">
    <property type="entry name" value="PROTEIN-GLUTAMINE GAMMA-GLUTAMYLTRANSFERASE"/>
    <property type="match status" value="1"/>
</dbReference>
<dbReference type="EMBL" id="CADCVH010000102">
    <property type="protein sequence ID" value="CAA9469353.1"/>
    <property type="molecule type" value="Genomic_DNA"/>
</dbReference>
<feature type="region of interest" description="Disordered" evidence="1">
    <location>
        <begin position="530"/>
        <end position="586"/>
    </location>
</feature>
<dbReference type="Pfam" id="PF01841">
    <property type="entry name" value="Transglut_core"/>
    <property type="match status" value="1"/>
</dbReference>
<keyword evidence="2" id="KW-1133">Transmembrane helix</keyword>
<dbReference type="InterPro" id="IPR052901">
    <property type="entry name" value="Bact_TGase-like"/>
</dbReference>
<dbReference type="InterPro" id="IPR038765">
    <property type="entry name" value="Papain-like_cys_pep_sf"/>
</dbReference>
<reference evidence="4" key="1">
    <citation type="submission" date="2020-02" db="EMBL/GenBank/DDBJ databases">
        <authorList>
            <person name="Meier V. D."/>
        </authorList>
    </citation>
    <scope>NUCLEOTIDE SEQUENCE</scope>
    <source>
        <strain evidence="4">AVDCRST_MAG02</strain>
    </source>
</reference>
<accession>A0A6J4RBA4</accession>
<keyword evidence="4" id="KW-0645">Protease</keyword>
<dbReference type="AlphaFoldDB" id="A0A6J4RBA4"/>
<dbReference type="PANTHER" id="PTHR42736">
    <property type="entry name" value="PROTEIN-GLUTAMINE GAMMA-GLUTAMYLTRANSFERASE"/>
    <property type="match status" value="1"/>
</dbReference>
<keyword evidence="4" id="KW-0378">Hydrolase</keyword>
<feature type="transmembrane region" description="Helical" evidence="2">
    <location>
        <begin position="152"/>
        <end position="170"/>
    </location>
</feature>
<feature type="transmembrane region" description="Helical" evidence="2">
    <location>
        <begin position="122"/>
        <end position="140"/>
    </location>
</feature>
<dbReference type="SUPFAM" id="SSF54001">
    <property type="entry name" value="Cysteine proteinases"/>
    <property type="match status" value="1"/>
</dbReference>
<feature type="transmembrane region" description="Helical" evidence="2">
    <location>
        <begin position="68"/>
        <end position="86"/>
    </location>
</feature>
<evidence type="ECO:0000313" key="4">
    <source>
        <dbReference type="EMBL" id="CAA9469353.1"/>
    </source>
</evidence>
<dbReference type="SMART" id="SM00460">
    <property type="entry name" value="TGc"/>
    <property type="match status" value="1"/>
</dbReference>
<proteinExistence type="predicted"/>
<protein>
    <submittedName>
        <fullName evidence="4">FIG001454: Transglutaminase-like enzymes, putative cysteine proteases</fullName>
    </submittedName>
</protein>
<dbReference type="GO" id="GO:0008233">
    <property type="term" value="F:peptidase activity"/>
    <property type="evidence" value="ECO:0007669"/>
    <property type="project" value="UniProtKB-KW"/>
</dbReference>
<feature type="transmembrane region" description="Helical" evidence="2">
    <location>
        <begin position="37"/>
        <end position="61"/>
    </location>
</feature>
<feature type="transmembrane region" description="Helical" evidence="2">
    <location>
        <begin position="203"/>
        <end position="223"/>
    </location>
</feature>
<dbReference type="InterPro" id="IPR021878">
    <property type="entry name" value="TgpA_N"/>
</dbReference>
<evidence type="ECO:0000256" key="2">
    <source>
        <dbReference type="SAM" id="Phobius"/>
    </source>
</evidence>
<sequence>MRYWLYAAVLVAGSAFSILFTGESYTEPETGFGDLSIVSIIAGDRAFLPLLLAAAVGALVGSAGRWRFVLLVPAGALYTIVAVYGVPPVFSPGEWRLFGYRIGNDVIAAANTMYAEPVPYDLAPGIFVMILPAVVVLATFATSAALYEGSPVLSVAVLGLTIGVLSTVSFEDGAGPFFAVFLACAVGLLLAAGSVGAGGLGRAALVAGAAVVALALLVPRLPFNDATISPGMIDWTRIGTGGTSRLDVQADVGDYLAAGRDAELFRVESSEPLLWRGGTLDSFDGVRWSDTTTPVEDDGAELAPGVPTRTVDQEVEVLNAKTDVLFGGYKIVETDQPYADVNSDSSWSMDEPFEEGSTYRVRSEIPQPSEGQLQAAGTTYPSSVERKFLQLPDSTPDIVGETARKIDEGGDYDASTPYNAARSVERYLIYDGGFIYNLDVSYRRADKAVEEFLGDGKEGFCTQFATSMALILREMDIPSRVVYGATSGERVEDGEYVVTGSNMHTWVEVYFPGVGWYPFNPTPGFSMPSTMEANAPRPSIPVPSTPLGPQENNFALRQQVGEQRQTPEQRERETARQEGRDAAPSGEERLPLWPLFVFGPALLVAATPISKRALAARGRPEDLYGDLAGRLRDALPPNTAAVADSPALTPTERVLLLAGAAGVAEEPVRRFARAYSDHLYSAAGDAGAVSAAHRRALRAYGGLPLWKRTLAALNPSSLLARMGKSLAAVRTRAGKALRAKAHGVFRKGR</sequence>
<keyword evidence="2" id="KW-0472">Membrane</keyword>
<feature type="domain" description="Transglutaminase-like" evidence="3">
    <location>
        <begin position="453"/>
        <end position="523"/>
    </location>
</feature>
<feature type="transmembrane region" description="Helical" evidence="2">
    <location>
        <begin position="176"/>
        <end position="196"/>
    </location>
</feature>
<gene>
    <name evidence="4" type="ORF">AVDCRST_MAG02-3927</name>
</gene>
<feature type="compositionally biased region" description="Basic and acidic residues" evidence="1">
    <location>
        <begin position="565"/>
        <end position="586"/>
    </location>
</feature>